<evidence type="ECO:0000256" key="2">
    <source>
        <dbReference type="SAM" id="SignalP"/>
    </source>
</evidence>
<dbReference type="GO" id="GO:0005737">
    <property type="term" value="C:cytoplasm"/>
    <property type="evidence" value="ECO:0007669"/>
    <property type="project" value="TreeGrafter"/>
</dbReference>
<dbReference type="PANTHER" id="PTHR10343:SF84">
    <property type="entry name" value="5'-AMP-ACTIVATED PROTEIN KINASE SUBUNIT BETA-1"/>
    <property type="match status" value="1"/>
</dbReference>
<comment type="caution">
    <text evidence="4">The sequence shown here is derived from an EMBL/GenBank/DDBJ whole genome shotgun (WGS) entry which is preliminary data.</text>
</comment>
<sequence>MRRIESLVLFLICAATLAPALPQPAYASIEVDEEEVVFRLEDSGAAKVFLTGDFNNWNTKMDGMVSRGGVWELRLYLIPGKYRYMFVVDGELIPDPDNPNRDADGNSFFIFIEEDGRYSLIYEATVSGERKIEEIYDPYGAMTASAIEDHGLFTASAGVDGQVDGSLRGDVLVGAEYETAAEDPVKAYLVRARGDWVTDRFSIGAFHRSGRVGFDDPLSLFTDVGPYAYPLDLFCRGAEATAGKKNSIEGRFFFANRIDGPGSLFEAYDKDMIGVSIKGSFRAVHLDYLYRHDRG</sequence>
<dbReference type="InterPro" id="IPR032640">
    <property type="entry name" value="AMPK1_CBM"/>
</dbReference>
<dbReference type="InterPro" id="IPR013783">
    <property type="entry name" value="Ig-like_fold"/>
</dbReference>
<dbReference type="Proteomes" id="UP000886069">
    <property type="component" value="Unassembled WGS sequence"/>
</dbReference>
<dbReference type="Pfam" id="PF16561">
    <property type="entry name" value="AMPK1_CBM"/>
    <property type="match status" value="1"/>
</dbReference>
<dbReference type="SUPFAM" id="SSF81296">
    <property type="entry name" value="E set domains"/>
    <property type="match status" value="1"/>
</dbReference>
<evidence type="ECO:0000256" key="1">
    <source>
        <dbReference type="ARBA" id="ARBA00010926"/>
    </source>
</evidence>
<keyword evidence="2" id="KW-0732">Signal</keyword>
<dbReference type="CDD" id="cd02859">
    <property type="entry name" value="E_set_AMPKbeta_like_N"/>
    <property type="match status" value="1"/>
</dbReference>
<dbReference type="InterPro" id="IPR014756">
    <property type="entry name" value="Ig_E-set"/>
</dbReference>
<feature type="signal peptide" evidence="2">
    <location>
        <begin position="1"/>
        <end position="20"/>
    </location>
</feature>
<protein>
    <recommendedName>
        <fullName evidence="3">AMP-activated protein kinase glycogen-binding domain-containing protein</fullName>
    </recommendedName>
</protein>
<organism evidence="4">
    <name type="scientific">Eiseniibacteriota bacterium</name>
    <dbReference type="NCBI Taxonomy" id="2212470"/>
    <lineage>
        <taxon>Bacteria</taxon>
        <taxon>Candidatus Eiseniibacteriota</taxon>
    </lineage>
</organism>
<reference evidence="4" key="1">
    <citation type="journal article" date="2020" name="mSystems">
        <title>Genome- and Community-Level Interaction Insights into Carbon Utilization and Element Cycling Functions of Hydrothermarchaeota in Hydrothermal Sediment.</title>
        <authorList>
            <person name="Zhou Z."/>
            <person name="Liu Y."/>
            <person name="Xu W."/>
            <person name="Pan J."/>
            <person name="Luo Z.H."/>
            <person name="Li M."/>
        </authorList>
    </citation>
    <scope>NUCLEOTIDE SEQUENCE [LARGE SCALE GENOMIC DNA]</scope>
    <source>
        <strain evidence="4">SpSt-1233</strain>
    </source>
</reference>
<dbReference type="GO" id="GO:0019901">
    <property type="term" value="F:protein kinase binding"/>
    <property type="evidence" value="ECO:0007669"/>
    <property type="project" value="TreeGrafter"/>
</dbReference>
<dbReference type="GO" id="GO:0031588">
    <property type="term" value="C:nucleotide-activated protein kinase complex"/>
    <property type="evidence" value="ECO:0007669"/>
    <property type="project" value="TreeGrafter"/>
</dbReference>
<gene>
    <name evidence="4" type="ORF">ENO08_05530</name>
</gene>
<dbReference type="Gene3D" id="2.60.40.10">
    <property type="entry name" value="Immunoglobulins"/>
    <property type="match status" value="1"/>
</dbReference>
<feature type="domain" description="AMP-activated protein kinase glycogen-binding" evidence="3">
    <location>
        <begin position="41"/>
        <end position="106"/>
    </location>
</feature>
<evidence type="ECO:0000259" key="3">
    <source>
        <dbReference type="Pfam" id="PF16561"/>
    </source>
</evidence>
<dbReference type="GO" id="GO:0007165">
    <property type="term" value="P:signal transduction"/>
    <property type="evidence" value="ECO:0007669"/>
    <property type="project" value="TreeGrafter"/>
</dbReference>
<dbReference type="InterPro" id="IPR050827">
    <property type="entry name" value="CRP1_MDG1_kinase"/>
</dbReference>
<evidence type="ECO:0000313" key="4">
    <source>
        <dbReference type="EMBL" id="HER43902.1"/>
    </source>
</evidence>
<feature type="non-terminal residue" evidence="4">
    <location>
        <position position="295"/>
    </location>
</feature>
<proteinExistence type="inferred from homology"/>
<feature type="chain" id="PRO_5030946496" description="AMP-activated protein kinase glycogen-binding domain-containing protein" evidence="2">
    <location>
        <begin position="21"/>
        <end position="295"/>
    </location>
</feature>
<comment type="similarity">
    <text evidence="1">Belongs to the 5'-AMP-activated protein kinase beta subunit family.</text>
</comment>
<accession>A0A7V2AVA4</accession>
<dbReference type="EMBL" id="DSEC01000391">
    <property type="protein sequence ID" value="HER43902.1"/>
    <property type="molecule type" value="Genomic_DNA"/>
</dbReference>
<dbReference type="AlphaFoldDB" id="A0A7V2AVA4"/>
<name>A0A7V2AVA4_UNCEI</name>
<dbReference type="PANTHER" id="PTHR10343">
    <property type="entry name" value="5'-AMP-ACTIVATED PROTEIN KINASE , BETA SUBUNIT"/>
    <property type="match status" value="1"/>
</dbReference>